<sequence>MELAKGRADLTAQCAQLIAEWQRFVDYEPSTTERRTREAPYTHVADLSGRPDGEVEENVAELAWHGARFLTRLLEGHGRVASFRDQLLALLRHQDLRIRFDSDVAIPWQMLALPSGPETADPPREGDAFHRFLGHRHQIETTSPDTYDMAYWYEGIRSEHVSSINANESLMEKVPKAKDLADLLARRTRVTERFTRAQLLKDLRKPVLDEDIMYFFCHGGYEFQGGHSWHSLRLSDPAPLDPDHIDGYRSQFTESAQDSPVIFHPLVLLNVCSSGAPGNDGSLRFASVFVKHGAVGVLAPHISMPQNFGAEFALKFLEHYVVERRRAGEAAQNCVHWFAKTYRNPLALAYSLCCGLDTRLPATTEEASTA</sequence>
<dbReference type="RefSeq" id="WP_215123137.1">
    <property type="nucleotide sequence ID" value="NZ_CP075896.1"/>
</dbReference>
<evidence type="ECO:0000313" key="2">
    <source>
        <dbReference type="Proteomes" id="UP000679629"/>
    </source>
</evidence>
<name>A0ABX8G2A4_9ACTN</name>
<proteinExistence type="predicted"/>
<dbReference type="Proteomes" id="UP000679629">
    <property type="component" value="Chromosome"/>
</dbReference>
<keyword evidence="2" id="KW-1185">Reference proteome</keyword>
<accession>A0ABX8G2A4</accession>
<gene>
    <name evidence="1" type="ORF">KJK29_34695</name>
</gene>
<evidence type="ECO:0000313" key="1">
    <source>
        <dbReference type="EMBL" id="QWB27342.1"/>
    </source>
</evidence>
<dbReference type="EMBL" id="CP075896">
    <property type="protein sequence ID" value="QWB27342.1"/>
    <property type="molecule type" value="Genomic_DNA"/>
</dbReference>
<evidence type="ECO:0008006" key="3">
    <source>
        <dbReference type="Google" id="ProtNLM"/>
    </source>
</evidence>
<organism evidence="1 2">
    <name type="scientific">Streptomyces koelreuteriae</name>
    <dbReference type="NCBI Taxonomy" id="2838015"/>
    <lineage>
        <taxon>Bacteria</taxon>
        <taxon>Bacillati</taxon>
        <taxon>Actinomycetota</taxon>
        <taxon>Actinomycetes</taxon>
        <taxon>Kitasatosporales</taxon>
        <taxon>Streptomycetaceae</taxon>
        <taxon>Streptomyces</taxon>
    </lineage>
</organism>
<protein>
    <recommendedName>
        <fullName evidence="3">CHAT domain-containing protein</fullName>
    </recommendedName>
</protein>
<reference evidence="2" key="1">
    <citation type="submission" date="2021-05" db="EMBL/GenBank/DDBJ databases">
        <title>Direct Submission.</title>
        <authorList>
            <person name="Li K."/>
            <person name="Gao J."/>
        </authorList>
    </citation>
    <scope>NUCLEOTIDE SEQUENCE [LARGE SCALE GENOMIC DNA]</scope>
    <source>
        <strain evidence="2">MG62</strain>
    </source>
</reference>